<organism evidence="2 3">
    <name type="scientific">Athelia psychrophila</name>
    <dbReference type="NCBI Taxonomy" id="1759441"/>
    <lineage>
        <taxon>Eukaryota</taxon>
        <taxon>Fungi</taxon>
        <taxon>Dikarya</taxon>
        <taxon>Basidiomycota</taxon>
        <taxon>Agaricomycotina</taxon>
        <taxon>Agaricomycetes</taxon>
        <taxon>Agaricomycetidae</taxon>
        <taxon>Atheliales</taxon>
        <taxon>Atheliaceae</taxon>
        <taxon>Athelia</taxon>
    </lineage>
</organism>
<gene>
    <name evidence="2" type="ORF">FIBSPDRAFT_1054730</name>
</gene>
<protein>
    <submittedName>
        <fullName evidence="2">ARM repeat-containing protein</fullName>
    </submittedName>
</protein>
<proteinExistence type="predicted"/>
<feature type="compositionally biased region" description="Low complexity" evidence="1">
    <location>
        <begin position="9"/>
        <end position="22"/>
    </location>
</feature>
<reference evidence="2 3" key="1">
    <citation type="journal article" date="2016" name="Mol. Biol. Evol.">
        <title>Comparative Genomics of Early-Diverging Mushroom-Forming Fungi Provides Insights into the Origins of Lignocellulose Decay Capabilities.</title>
        <authorList>
            <person name="Nagy L.G."/>
            <person name="Riley R."/>
            <person name="Tritt A."/>
            <person name="Adam C."/>
            <person name="Daum C."/>
            <person name="Floudas D."/>
            <person name="Sun H."/>
            <person name="Yadav J.S."/>
            <person name="Pangilinan J."/>
            <person name="Larsson K.H."/>
            <person name="Matsuura K."/>
            <person name="Barry K."/>
            <person name="Labutti K."/>
            <person name="Kuo R."/>
            <person name="Ohm R.A."/>
            <person name="Bhattacharya S.S."/>
            <person name="Shirouzu T."/>
            <person name="Yoshinaga Y."/>
            <person name="Martin F.M."/>
            <person name="Grigoriev I.V."/>
            <person name="Hibbett D.S."/>
        </authorList>
    </citation>
    <scope>NUCLEOTIDE SEQUENCE [LARGE SCALE GENOMIC DNA]</scope>
    <source>
        <strain evidence="2 3">CBS 109695</strain>
    </source>
</reference>
<evidence type="ECO:0000313" key="3">
    <source>
        <dbReference type="Proteomes" id="UP000076532"/>
    </source>
</evidence>
<name>A0A167UW64_9AGAM</name>
<dbReference type="InterPro" id="IPR016024">
    <property type="entry name" value="ARM-type_fold"/>
</dbReference>
<feature type="region of interest" description="Disordered" evidence="1">
    <location>
        <begin position="1"/>
        <end position="22"/>
    </location>
</feature>
<dbReference type="PANTHER" id="PTHR46700:SF1">
    <property type="entry name" value="ARM REPEAT SUPERFAMILY PROTEIN"/>
    <property type="match status" value="1"/>
</dbReference>
<dbReference type="SUPFAM" id="SSF48371">
    <property type="entry name" value="ARM repeat"/>
    <property type="match status" value="1"/>
</dbReference>
<sequence>MRSRKSSAQQGTTPTTPVQQIPPKIVHTASMQQPRTDIVDKAVARIAADNLQKEADKLRPHACLAIATFVDHAELLKTIVERHVLEALVDLVKENSDEMSSVAAQALLHMLGSDGVAEYIVDKGLTEEIIAIAVKEDRKVPVSAARILEELAEHGCTREIMAKSGVPKTLFDLLKAGDKKFIRASHLNALCEFAAYDDLRPALLEIQLVAFLVKKAGQKDKHKRKACLTALITLAGYDKMHAEILNAEVINFLMKQLEDEDTDRDAQSTLVSLCTHADLRSHIIQMDFLRTLVDRMGKKKYFDDAQCSLNALIQYDDVRHALLGANQLPFILTLENAITKGSVILDDLGDAMFSLCSQNEVLQAIIQSRFVDILLYNAQKGTVWGLKVASCILQSDFLKIPEFRKKLMEGGLVAILNNIARRGFLFALTYIPAILSCTGDYDDMREALLASDIIYWVASRMQYVSISYVLFKEKHLHSKIDAKFEAYDFDIEELGHVSLSPSRIFRLGHQNIHMIRSFLFMMAAQPRGFMRMLKYGDYFHRCIADRRQGLTFEPLAPGTTSAFNLQVPVAQRPPAPCNLAHSPSRPPPAGSLDLTLKTAATPAALPSCSTNSARHSTPLGRQLKLLQDKQPVLHPLTN</sequence>
<dbReference type="Gene3D" id="1.25.10.10">
    <property type="entry name" value="Leucine-rich Repeat Variant"/>
    <property type="match status" value="1"/>
</dbReference>
<dbReference type="AlphaFoldDB" id="A0A167UW64"/>
<keyword evidence="3" id="KW-1185">Reference proteome</keyword>
<accession>A0A167UW64</accession>
<dbReference type="InterPro" id="IPR011989">
    <property type="entry name" value="ARM-like"/>
</dbReference>
<dbReference type="EMBL" id="KV417930">
    <property type="protein sequence ID" value="KZP04366.1"/>
    <property type="molecule type" value="Genomic_DNA"/>
</dbReference>
<evidence type="ECO:0000256" key="1">
    <source>
        <dbReference type="SAM" id="MobiDB-lite"/>
    </source>
</evidence>
<dbReference type="PANTHER" id="PTHR46700">
    <property type="entry name" value="ARM REPEAT SUPERFAMILY PROTEIN"/>
    <property type="match status" value="1"/>
</dbReference>
<dbReference type="Proteomes" id="UP000076532">
    <property type="component" value="Unassembled WGS sequence"/>
</dbReference>
<evidence type="ECO:0000313" key="2">
    <source>
        <dbReference type="EMBL" id="KZP04366.1"/>
    </source>
</evidence>
<dbReference type="OrthoDB" id="5559898at2759"/>